<evidence type="ECO:0000313" key="2">
    <source>
        <dbReference type="EMBL" id="KAF4621206.1"/>
    </source>
</evidence>
<dbReference type="EMBL" id="JAACJL010000015">
    <property type="protein sequence ID" value="KAF4621206.1"/>
    <property type="molecule type" value="Genomic_DNA"/>
</dbReference>
<feature type="compositionally biased region" description="Polar residues" evidence="1">
    <location>
        <begin position="446"/>
        <end position="462"/>
    </location>
</feature>
<feature type="region of interest" description="Disordered" evidence="1">
    <location>
        <begin position="29"/>
        <end position="52"/>
    </location>
</feature>
<evidence type="ECO:0000313" key="3">
    <source>
        <dbReference type="Proteomes" id="UP000521872"/>
    </source>
</evidence>
<keyword evidence="3" id="KW-1185">Reference proteome</keyword>
<comment type="caution">
    <text evidence="2">The sequence shown here is derived from an EMBL/GenBank/DDBJ whole genome shotgun (WGS) entry which is preliminary data.</text>
</comment>
<organism evidence="2 3">
    <name type="scientific">Agrocybe pediades</name>
    <dbReference type="NCBI Taxonomy" id="84607"/>
    <lineage>
        <taxon>Eukaryota</taxon>
        <taxon>Fungi</taxon>
        <taxon>Dikarya</taxon>
        <taxon>Basidiomycota</taxon>
        <taxon>Agaricomycotina</taxon>
        <taxon>Agaricomycetes</taxon>
        <taxon>Agaricomycetidae</taxon>
        <taxon>Agaricales</taxon>
        <taxon>Agaricineae</taxon>
        <taxon>Strophariaceae</taxon>
        <taxon>Agrocybe</taxon>
    </lineage>
</organism>
<dbReference type="Proteomes" id="UP000521872">
    <property type="component" value="Unassembled WGS sequence"/>
</dbReference>
<sequence length="481" mass="51253">MGVLTYFSFTTSDKTETLAAGESVAVQETRESSTSAFTQQSTSIPARDMQSEVPTTVELSTIAAEVTTTEAGGKVQVAETQVKVRRFSLRTFGFVRKDSSASTSAKPMLSSTREHELREKAAASSKHAQNAKLSKSQKKAHQSALAVRDIIIGSPSNVAAPKVTPAFAKPQLSKIKSQLLEPKAANQVIAHLKQLPTNDSSGSNAGRHLHGPIHAVCLEHTDAEEHLLHFASLAPEDRTRSISVQEFSLSGVSAAPLDALSKMFKEMQIVDLIRSPDFGLGQPGDGDGILAGALPTAETVIDGIKQITPELMALGFATSKAVLPDHSGIYPPTDRISILTYWWGLEILLPPPTLGYLASAQSITGALMNFLSALSLVNNGVREILPFIRYIAQFIDFEFSSIQKQDEGNGVVCAATWIMPAALVPRPWDFPLPPAGAPASPESGVDKTSSQAGNVVPQPQAQPKQISSILDTVTTRVAVTA</sequence>
<name>A0A8H4VSI2_9AGAR</name>
<protein>
    <submittedName>
        <fullName evidence="2">Uncharacterized protein</fullName>
    </submittedName>
</protein>
<feature type="region of interest" description="Disordered" evidence="1">
    <location>
        <begin position="120"/>
        <end position="139"/>
    </location>
</feature>
<gene>
    <name evidence="2" type="ORF">D9613_000670</name>
</gene>
<accession>A0A8H4VSI2</accession>
<feature type="region of interest" description="Disordered" evidence="1">
    <location>
        <begin position="435"/>
        <end position="462"/>
    </location>
</feature>
<evidence type="ECO:0000256" key="1">
    <source>
        <dbReference type="SAM" id="MobiDB-lite"/>
    </source>
</evidence>
<dbReference type="AlphaFoldDB" id="A0A8H4VSI2"/>
<feature type="compositionally biased region" description="Low complexity" evidence="1">
    <location>
        <begin position="32"/>
        <end position="43"/>
    </location>
</feature>
<proteinExistence type="predicted"/>
<reference evidence="2 3" key="1">
    <citation type="submission" date="2019-12" db="EMBL/GenBank/DDBJ databases">
        <authorList>
            <person name="Floudas D."/>
            <person name="Bentzer J."/>
            <person name="Ahren D."/>
            <person name="Johansson T."/>
            <person name="Persson P."/>
            <person name="Tunlid A."/>
        </authorList>
    </citation>
    <scope>NUCLEOTIDE SEQUENCE [LARGE SCALE GENOMIC DNA]</scope>
    <source>
        <strain evidence="2 3">CBS 102.39</strain>
    </source>
</reference>